<sequence>MRSIRYNLLNYAASKLSGLGFCLLFISFAGVIAGELDVHGFIQSFYENRAGWIIIIYSLGCSIAIDLLAYPLRRYKELVKVILYIIAGAGFFIFQVSHPIAIFFGLLGALCSLFFYFGTWIAHIDSPFKYLLSIVVPLCFLLIGISCL</sequence>
<organism evidence="2 3">
    <name type="scientific">Cohnella kolymensis</name>
    <dbReference type="NCBI Taxonomy" id="1590652"/>
    <lineage>
        <taxon>Bacteria</taxon>
        <taxon>Bacillati</taxon>
        <taxon>Bacillota</taxon>
        <taxon>Bacilli</taxon>
        <taxon>Bacillales</taxon>
        <taxon>Paenibacillaceae</taxon>
        <taxon>Cohnella</taxon>
    </lineage>
</organism>
<accession>A0ABR5A519</accession>
<evidence type="ECO:0000313" key="3">
    <source>
        <dbReference type="Proteomes" id="UP000054526"/>
    </source>
</evidence>
<feature type="transmembrane region" description="Helical" evidence="1">
    <location>
        <begin position="49"/>
        <end position="70"/>
    </location>
</feature>
<keyword evidence="1" id="KW-0812">Transmembrane</keyword>
<proteinExistence type="predicted"/>
<protein>
    <recommendedName>
        <fullName evidence="4">Prepilin type IV endopeptidase peptidase domain-containing protein</fullName>
    </recommendedName>
</protein>
<comment type="caution">
    <text evidence="2">The sequence shown here is derived from an EMBL/GenBank/DDBJ whole genome shotgun (WGS) entry which is preliminary data.</text>
</comment>
<gene>
    <name evidence="2" type="ORF">SD71_12260</name>
</gene>
<evidence type="ECO:0008006" key="4">
    <source>
        <dbReference type="Google" id="ProtNLM"/>
    </source>
</evidence>
<feature type="transmembrane region" description="Helical" evidence="1">
    <location>
        <begin position="100"/>
        <end position="121"/>
    </location>
</feature>
<keyword evidence="3" id="KW-1185">Reference proteome</keyword>
<keyword evidence="1" id="KW-1133">Transmembrane helix</keyword>
<keyword evidence="1" id="KW-0472">Membrane</keyword>
<evidence type="ECO:0000313" key="2">
    <source>
        <dbReference type="EMBL" id="KIL35665.1"/>
    </source>
</evidence>
<feature type="transmembrane region" description="Helical" evidence="1">
    <location>
        <begin position="128"/>
        <end position="146"/>
    </location>
</feature>
<reference evidence="2 3" key="1">
    <citation type="submission" date="2014-12" db="EMBL/GenBank/DDBJ databases">
        <title>Draft genome sequence of Cohnella kolymensis strain B-2846.</title>
        <authorList>
            <person name="Karlyshev A.V."/>
            <person name="Kudryashova E.B."/>
        </authorList>
    </citation>
    <scope>NUCLEOTIDE SEQUENCE [LARGE SCALE GENOMIC DNA]</scope>
    <source>
        <strain evidence="2 3">VKM B-2846</strain>
    </source>
</reference>
<dbReference type="EMBL" id="JXAL01000017">
    <property type="protein sequence ID" value="KIL35665.1"/>
    <property type="molecule type" value="Genomic_DNA"/>
</dbReference>
<dbReference type="Proteomes" id="UP000054526">
    <property type="component" value="Unassembled WGS sequence"/>
</dbReference>
<feature type="transmembrane region" description="Helical" evidence="1">
    <location>
        <begin position="77"/>
        <end position="94"/>
    </location>
</feature>
<evidence type="ECO:0000256" key="1">
    <source>
        <dbReference type="SAM" id="Phobius"/>
    </source>
</evidence>
<name>A0ABR5A519_9BACL</name>
<dbReference type="RefSeq" id="WP_041063617.1">
    <property type="nucleotide sequence ID" value="NZ_JXAL01000017.1"/>
</dbReference>